<proteinExistence type="predicted"/>
<dbReference type="SUPFAM" id="SSF46626">
    <property type="entry name" value="Cytochrome c"/>
    <property type="match status" value="2"/>
</dbReference>
<dbReference type="InterPro" id="IPR051395">
    <property type="entry name" value="Cytochrome_c_Peroxidase/MauG"/>
</dbReference>
<dbReference type="GO" id="GO:0004601">
    <property type="term" value="F:peroxidase activity"/>
    <property type="evidence" value="ECO:0007669"/>
    <property type="project" value="UniProtKB-KW"/>
</dbReference>
<keyword evidence="3 6" id="KW-0479">Metal-binding</keyword>
<sequence>MKTVSILIAVVFVALVSFNLAKLDDRLRNILKQHKVEKLEQPAAVNPAKVALGRVLFFDKILSGNKDVSCATCHHPGLRSGDSLALSIGVGGTGLGLWRKMGEGRTRIPRNSPEIFNRGASEWHTMFWDSRVSGTVATGFKTPADEKLPEGFDNVLAVQAMFPVTSREEMRGEIGDKDIFNEQNELALISDAVPQSVWQAIMERLLAIPEYQELFKAAYPDTPKENLGFQHAANAIAAFEIEAFTFTNSPWDRYLAGNNKSISNAAKRGALLFYGDANCVACHSGTLMTDQKHHNIGIPQFGPGKENAIPFDIGRFAETGDKQDRFAFRTPPLRNVTLTGPWMHNGAYYQLEDAIAHHLDAAKALRQYDLGQLEPALRETYKGEEKTLERILETLDPLVATPGALEESELQDLMAFLSTLTDPAALQLNLHIPPKVPSGLPVENMIDRKNKNDYNADGK</sequence>
<name>A0ABT8LHT9_9BACT</name>
<comment type="subcellular location">
    <subcellularLocation>
        <location evidence="1">Cell envelope</location>
    </subcellularLocation>
</comment>
<evidence type="ECO:0000259" key="7">
    <source>
        <dbReference type="PROSITE" id="PS51007"/>
    </source>
</evidence>
<dbReference type="InterPro" id="IPR036909">
    <property type="entry name" value="Cyt_c-like_dom_sf"/>
</dbReference>
<dbReference type="RefSeq" id="WP_346761928.1">
    <property type="nucleotide sequence ID" value="NZ_JAUJEB010000009.1"/>
</dbReference>
<feature type="domain" description="Cytochrome c" evidence="7">
    <location>
        <begin position="264"/>
        <end position="421"/>
    </location>
</feature>
<organism evidence="8 9">
    <name type="scientific">Agaribacillus aureus</name>
    <dbReference type="NCBI Taxonomy" id="3051825"/>
    <lineage>
        <taxon>Bacteria</taxon>
        <taxon>Pseudomonadati</taxon>
        <taxon>Bacteroidota</taxon>
        <taxon>Cytophagia</taxon>
        <taxon>Cytophagales</taxon>
        <taxon>Splendidivirgaceae</taxon>
        <taxon>Agaribacillus</taxon>
    </lineage>
</organism>
<keyword evidence="8" id="KW-0575">Peroxidase</keyword>
<reference evidence="8" key="1">
    <citation type="submission" date="2023-06" db="EMBL/GenBank/DDBJ databases">
        <title>Genomic of Agaribacillus aureum.</title>
        <authorList>
            <person name="Wang G."/>
        </authorList>
    </citation>
    <scope>NUCLEOTIDE SEQUENCE</scope>
    <source>
        <strain evidence="8">BMA12</strain>
    </source>
</reference>
<evidence type="ECO:0000256" key="4">
    <source>
        <dbReference type="ARBA" id="ARBA00023002"/>
    </source>
</evidence>
<evidence type="ECO:0000313" key="8">
    <source>
        <dbReference type="EMBL" id="MDN5216596.1"/>
    </source>
</evidence>
<gene>
    <name evidence="8" type="ORF">QQ020_31290</name>
</gene>
<dbReference type="InterPro" id="IPR009056">
    <property type="entry name" value="Cyt_c-like_dom"/>
</dbReference>
<dbReference type="PROSITE" id="PS51007">
    <property type="entry name" value="CYTC"/>
    <property type="match status" value="1"/>
</dbReference>
<keyword evidence="5 6" id="KW-0408">Iron</keyword>
<protein>
    <submittedName>
        <fullName evidence="8">Cytochrome c peroxidase</fullName>
    </submittedName>
</protein>
<keyword evidence="9" id="KW-1185">Reference proteome</keyword>
<comment type="caution">
    <text evidence="8">The sequence shown here is derived from an EMBL/GenBank/DDBJ whole genome shotgun (WGS) entry which is preliminary data.</text>
</comment>
<dbReference type="PANTHER" id="PTHR30600">
    <property type="entry name" value="CYTOCHROME C PEROXIDASE-RELATED"/>
    <property type="match status" value="1"/>
</dbReference>
<evidence type="ECO:0000256" key="5">
    <source>
        <dbReference type="ARBA" id="ARBA00023004"/>
    </source>
</evidence>
<evidence type="ECO:0000313" key="9">
    <source>
        <dbReference type="Proteomes" id="UP001172083"/>
    </source>
</evidence>
<evidence type="ECO:0000256" key="6">
    <source>
        <dbReference type="PROSITE-ProRule" id="PRU00433"/>
    </source>
</evidence>
<dbReference type="Pfam" id="PF03150">
    <property type="entry name" value="CCP_MauG"/>
    <property type="match status" value="1"/>
</dbReference>
<evidence type="ECO:0000256" key="3">
    <source>
        <dbReference type="ARBA" id="ARBA00022723"/>
    </source>
</evidence>
<keyword evidence="4" id="KW-0560">Oxidoreductase</keyword>
<dbReference type="Proteomes" id="UP001172083">
    <property type="component" value="Unassembled WGS sequence"/>
</dbReference>
<accession>A0ABT8LHT9</accession>
<dbReference type="InterPro" id="IPR004852">
    <property type="entry name" value="Di-haem_cyt_c_peroxidsae"/>
</dbReference>
<keyword evidence="2 6" id="KW-0349">Heme</keyword>
<dbReference type="Gene3D" id="1.10.760.10">
    <property type="entry name" value="Cytochrome c-like domain"/>
    <property type="match status" value="2"/>
</dbReference>
<evidence type="ECO:0000256" key="1">
    <source>
        <dbReference type="ARBA" id="ARBA00004196"/>
    </source>
</evidence>
<evidence type="ECO:0000256" key="2">
    <source>
        <dbReference type="ARBA" id="ARBA00022617"/>
    </source>
</evidence>
<dbReference type="EMBL" id="JAUJEB010000009">
    <property type="protein sequence ID" value="MDN5216596.1"/>
    <property type="molecule type" value="Genomic_DNA"/>
</dbReference>